<dbReference type="Proteomes" id="UP000610456">
    <property type="component" value="Unassembled WGS sequence"/>
</dbReference>
<keyword evidence="3" id="KW-1185">Reference proteome</keyword>
<dbReference type="CDD" id="cd04861">
    <property type="entry name" value="LigD_Pol_like"/>
    <property type="match status" value="1"/>
</dbReference>
<name>A0A918S893_9FLAO</name>
<dbReference type="InterPro" id="IPR052171">
    <property type="entry name" value="NHEJ_LigD"/>
</dbReference>
<dbReference type="PANTHER" id="PTHR42705">
    <property type="entry name" value="BIFUNCTIONAL NON-HOMOLOGOUS END JOINING PROTEIN LIGD"/>
    <property type="match status" value="1"/>
</dbReference>
<evidence type="ECO:0000313" key="2">
    <source>
        <dbReference type="EMBL" id="GHA28201.1"/>
    </source>
</evidence>
<evidence type="ECO:0000259" key="1">
    <source>
        <dbReference type="Pfam" id="PF21686"/>
    </source>
</evidence>
<dbReference type="Pfam" id="PF21686">
    <property type="entry name" value="LigD_Prim-Pol"/>
    <property type="match status" value="1"/>
</dbReference>
<dbReference type="PANTHER" id="PTHR42705:SF2">
    <property type="entry name" value="BIFUNCTIONAL NON-HOMOLOGOUS END JOINING PROTEIN LIGD"/>
    <property type="match status" value="1"/>
</dbReference>
<gene>
    <name evidence="2" type="primary">lig</name>
    <name evidence="2" type="ORF">GCM10007103_07210</name>
</gene>
<accession>A0A918S893</accession>
<dbReference type="RefSeq" id="WP_189603319.1">
    <property type="nucleotide sequence ID" value="NZ_BMXB01000001.1"/>
</dbReference>
<sequence length="274" mass="31939">MELSGIEITHPEKIIFPEKNITKGDMAAYYDKIADKMLPYLKDRPLTLHRFPSGIEDQGFYQKNASDYFPGFIKRVEIETEEGTNTQIICNDKKTLLYLVNQNTVAFHIWMSKKDKIREPDKVVFDLDPPENSFDKVKEAAKVLRNFLRKKKKDPELMTTGQSGFHLSYEIRRGKDFDTIKKELRAMAEEVTNLRPDLLTTKIRKDQRGGKIFVDYLRNAYAQTAVCPYSLRPNKEAGIATPLEWEELSKMESASQYNYNNIFRRLGQLKKEDH</sequence>
<dbReference type="InterPro" id="IPR014145">
    <property type="entry name" value="LigD_pol_dom"/>
</dbReference>
<dbReference type="Gene3D" id="3.90.920.10">
    <property type="entry name" value="DNA primase, PRIM domain"/>
    <property type="match status" value="1"/>
</dbReference>
<dbReference type="GO" id="GO:0016874">
    <property type="term" value="F:ligase activity"/>
    <property type="evidence" value="ECO:0007669"/>
    <property type="project" value="UniProtKB-KW"/>
</dbReference>
<dbReference type="AlphaFoldDB" id="A0A918S893"/>
<protein>
    <submittedName>
        <fullName evidence="2">ATP-dependent DNA ligase</fullName>
    </submittedName>
</protein>
<comment type="caution">
    <text evidence="2">The sequence shown here is derived from an EMBL/GenBank/DDBJ whole genome shotgun (WGS) entry which is preliminary data.</text>
</comment>
<dbReference type="EMBL" id="BMXB01000001">
    <property type="protein sequence ID" value="GHA28201.1"/>
    <property type="molecule type" value="Genomic_DNA"/>
</dbReference>
<keyword evidence="2" id="KW-0436">Ligase</keyword>
<reference evidence="2" key="1">
    <citation type="journal article" date="2014" name="Int. J. Syst. Evol. Microbiol.">
        <title>Complete genome sequence of Corynebacterium casei LMG S-19264T (=DSM 44701T), isolated from a smear-ripened cheese.</title>
        <authorList>
            <consortium name="US DOE Joint Genome Institute (JGI-PGF)"/>
            <person name="Walter F."/>
            <person name="Albersmeier A."/>
            <person name="Kalinowski J."/>
            <person name="Ruckert C."/>
        </authorList>
    </citation>
    <scope>NUCLEOTIDE SEQUENCE</scope>
    <source>
        <strain evidence="2">KCTC 12719</strain>
    </source>
</reference>
<proteinExistence type="predicted"/>
<dbReference type="NCBIfam" id="TIGR02778">
    <property type="entry name" value="ligD_pol"/>
    <property type="match status" value="1"/>
</dbReference>
<evidence type="ECO:0000313" key="3">
    <source>
        <dbReference type="Proteomes" id="UP000610456"/>
    </source>
</evidence>
<organism evidence="2 3">
    <name type="scientific">Salinimicrobium marinum</name>
    <dbReference type="NCBI Taxonomy" id="680283"/>
    <lineage>
        <taxon>Bacteria</taxon>
        <taxon>Pseudomonadati</taxon>
        <taxon>Bacteroidota</taxon>
        <taxon>Flavobacteriia</taxon>
        <taxon>Flavobacteriales</taxon>
        <taxon>Flavobacteriaceae</taxon>
        <taxon>Salinimicrobium</taxon>
    </lineage>
</organism>
<feature type="domain" description="DNA ligase D polymerase" evidence="1">
    <location>
        <begin position="22"/>
        <end position="269"/>
    </location>
</feature>
<reference evidence="2" key="2">
    <citation type="submission" date="2020-09" db="EMBL/GenBank/DDBJ databases">
        <authorList>
            <person name="Sun Q."/>
            <person name="Kim S."/>
        </authorList>
    </citation>
    <scope>NUCLEOTIDE SEQUENCE</scope>
    <source>
        <strain evidence="2">KCTC 12719</strain>
    </source>
</reference>